<dbReference type="SUPFAM" id="SSF48726">
    <property type="entry name" value="Immunoglobulin"/>
    <property type="match status" value="2"/>
</dbReference>
<evidence type="ECO:0000256" key="6">
    <source>
        <dbReference type="ARBA" id="ARBA00023136"/>
    </source>
</evidence>
<evidence type="ECO:0000256" key="8">
    <source>
        <dbReference type="ARBA" id="ARBA00023170"/>
    </source>
</evidence>
<keyword evidence="3 10" id="KW-0812">Transmembrane</keyword>
<keyword evidence="7" id="KW-1015">Disulfide bond</keyword>
<dbReference type="InterPro" id="IPR013783">
    <property type="entry name" value="Ig-like_fold"/>
</dbReference>
<dbReference type="PROSITE" id="PS50835">
    <property type="entry name" value="IG_LIKE"/>
    <property type="match status" value="2"/>
</dbReference>
<dbReference type="Pfam" id="PF07686">
    <property type="entry name" value="V-set"/>
    <property type="match status" value="1"/>
</dbReference>
<evidence type="ECO:0000256" key="5">
    <source>
        <dbReference type="ARBA" id="ARBA00022989"/>
    </source>
</evidence>
<dbReference type="Ensembl" id="ENSPEMT00000038819.1">
    <property type="protein sequence ID" value="ENSPEMP00000033591.1"/>
    <property type="gene ID" value="ENSPEMG00000026323.1"/>
</dbReference>
<organism evidence="13 14">
    <name type="scientific">Peromyscus maniculatus bairdii</name>
    <name type="common">Prairie deer mouse</name>
    <dbReference type="NCBI Taxonomy" id="230844"/>
    <lineage>
        <taxon>Eukaryota</taxon>
        <taxon>Metazoa</taxon>
        <taxon>Chordata</taxon>
        <taxon>Craniata</taxon>
        <taxon>Vertebrata</taxon>
        <taxon>Euteleostomi</taxon>
        <taxon>Mammalia</taxon>
        <taxon>Eutheria</taxon>
        <taxon>Euarchontoglires</taxon>
        <taxon>Glires</taxon>
        <taxon>Rodentia</taxon>
        <taxon>Myomorpha</taxon>
        <taxon>Muroidea</taxon>
        <taxon>Cricetidae</taxon>
        <taxon>Neotominae</taxon>
        <taxon>Peromyscus</taxon>
    </lineage>
</organism>
<dbReference type="AlphaFoldDB" id="A0A8C8UR64"/>
<feature type="signal peptide" evidence="11">
    <location>
        <begin position="1"/>
        <end position="26"/>
    </location>
</feature>
<evidence type="ECO:0000256" key="9">
    <source>
        <dbReference type="ARBA" id="ARBA00023180"/>
    </source>
</evidence>
<evidence type="ECO:0000313" key="14">
    <source>
        <dbReference type="Proteomes" id="UP000694547"/>
    </source>
</evidence>
<dbReference type="PANTHER" id="PTHR21462">
    <property type="entry name" value="CELL SURFACE GLYCOPROTEIN OX2 RECEPTOR PRECURSOR"/>
    <property type="match status" value="1"/>
</dbReference>
<protein>
    <recommendedName>
        <fullName evidence="12">Ig-like domain-containing protein</fullName>
    </recommendedName>
</protein>
<reference evidence="13" key="3">
    <citation type="submission" date="2025-09" db="UniProtKB">
        <authorList>
            <consortium name="Ensembl"/>
        </authorList>
    </citation>
    <scope>IDENTIFICATION</scope>
</reference>
<evidence type="ECO:0000256" key="2">
    <source>
        <dbReference type="ARBA" id="ARBA00008215"/>
    </source>
</evidence>
<dbReference type="GO" id="GO:0009897">
    <property type="term" value="C:external side of plasma membrane"/>
    <property type="evidence" value="ECO:0007669"/>
    <property type="project" value="TreeGrafter"/>
</dbReference>
<evidence type="ECO:0000256" key="7">
    <source>
        <dbReference type="ARBA" id="ARBA00023157"/>
    </source>
</evidence>
<reference evidence="13" key="2">
    <citation type="submission" date="2025-08" db="UniProtKB">
        <authorList>
            <consortium name="Ensembl"/>
        </authorList>
    </citation>
    <scope>IDENTIFICATION</scope>
</reference>
<keyword evidence="8" id="KW-0675">Receptor</keyword>
<dbReference type="Gene3D" id="2.60.40.10">
    <property type="entry name" value="Immunoglobulins"/>
    <property type="match status" value="2"/>
</dbReference>
<evidence type="ECO:0000256" key="1">
    <source>
        <dbReference type="ARBA" id="ARBA00004479"/>
    </source>
</evidence>
<dbReference type="InterPro" id="IPR040012">
    <property type="entry name" value="CD200R"/>
</dbReference>
<dbReference type="InterPro" id="IPR036179">
    <property type="entry name" value="Ig-like_dom_sf"/>
</dbReference>
<keyword evidence="6 10" id="KW-0472">Membrane</keyword>
<dbReference type="Proteomes" id="UP000694547">
    <property type="component" value="Chromosome 12"/>
</dbReference>
<keyword evidence="9" id="KW-0325">Glycoprotein</keyword>
<evidence type="ECO:0000256" key="3">
    <source>
        <dbReference type="ARBA" id="ARBA00022692"/>
    </source>
</evidence>
<feature type="domain" description="Ig-like" evidence="12">
    <location>
        <begin position="128"/>
        <end position="223"/>
    </location>
</feature>
<evidence type="ECO:0000259" key="12">
    <source>
        <dbReference type="PROSITE" id="PS50835"/>
    </source>
</evidence>
<dbReference type="PANTHER" id="PTHR21462:SF2">
    <property type="entry name" value="CELL SURFACE GLYCOPROTEIN CD200 RECEPTOR 2"/>
    <property type="match status" value="1"/>
</dbReference>
<feature type="chain" id="PRO_5034887014" description="Ig-like domain-containing protein" evidence="11">
    <location>
        <begin position="27"/>
        <end position="263"/>
    </location>
</feature>
<feature type="domain" description="Ig-like" evidence="12">
    <location>
        <begin position="35"/>
        <end position="125"/>
    </location>
</feature>
<dbReference type="GeneTree" id="ENSGT00390000014496"/>
<evidence type="ECO:0000256" key="4">
    <source>
        <dbReference type="ARBA" id="ARBA00022729"/>
    </source>
</evidence>
<keyword evidence="14" id="KW-1185">Reference proteome</keyword>
<sequence length="263" mass="28849">LHCLGEIPLLTSLFLCLSVCLSACLSLSVCACVSPVNITISVQMGTKTLLLCPPVPPTKAVVITWVITLRGQPPCKISYRVETKETSETNCTDRRITWASTPDQSPDLQISAVALDHDGYYSCVIATPNGNFQKRHNIQVLLPPAVTLFPGENRTAVCEATAGKPPAQISWTPEGYCKTKNESHSNGTVTVRSTCQWDHKKVHAVLCSVTHSTGNRILSIQLNQGVISPLHSLLTILYVKLSLLGIILLIMGFVFFQKRNYYR</sequence>
<evidence type="ECO:0000256" key="11">
    <source>
        <dbReference type="SAM" id="SignalP"/>
    </source>
</evidence>
<name>A0A8C8UR64_PERMB</name>
<feature type="transmembrane region" description="Helical" evidence="10">
    <location>
        <begin position="237"/>
        <end position="256"/>
    </location>
</feature>
<dbReference type="Pfam" id="PF08205">
    <property type="entry name" value="C2-set_2"/>
    <property type="match status" value="1"/>
</dbReference>
<dbReference type="InterPro" id="IPR013162">
    <property type="entry name" value="CD80_C2-set"/>
</dbReference>
<dbReference type="InterPro" id="IPR013106">
    <property type="entry name" value="Ig_V-set"/>
</dbReference>
<dbReference type="InterPro" id="IPR007110">
    <property type="entry name" value="Ig-like_dom"/>
</dbReference>
<evidence type="ECO:0000256" key="10">
    <source>
        <dbReference type="SAM" id="Phobius"/>
    </source>
</evidence>
<proteinExistence type="inferred from homology"/>
<reference evidence="13 14" key="1">
    <citation type="submission" date="2018-10" db="EMBL/GenBank/DDBJ databases">
        <title>Improved assembly of the deer mouse Peromyscus maniculatus genome.</title>
        <authorList>
            <person name="Lassance J.-M."/>
            <person name="Hoekstra H.E."/>
        </authorList>
    </citation>
    <scope>NUCLEOTIDE SEQUENCE [LARGE SCALE GENOMIC DNA]</scope>
</reference>
<dbReference type="FunFam" id="2.60.40.10:FF:000584">
    <property type="entry name" value="Cell surface glycoprotein CD200 receptor 1"/>
    <property type="match status" value="1"/>
</dbReference>
<keyword evidence="4 11" id="KW-0732">Signal</keyword>
<keyword evidence="5 10" id="KW-1133">Transmembrane helix</keyword>
<evidence type="ECO:0000313" key="13">
    <source>
        <dbReference type="Ensembl" id="ENSPEMP00000033591.1"/>
    </source>
</evidence>
<dbReference type="GO" id="GO:0150077">
    <property type="term" value="P:regulation of neuroinflammatory response"/>
    <property type="evidence" value="ECO:0007669"/>
    <property type="project" value="InterPro"/>
</dbReference>
<dbReference type="GO" id="GO:0038023">
    <property type="term" value="F:signaling receptor activity"/>
    <property type="evidence" value="ECO:0007669"/>
    <property type="project" value="InterPro"/>
</dbReference>
<comment type="subcellular location">
    <subcellularLocation>
        <location evidence="1">Membrane</location>
        <topology evidence="1">Single-pass type I membrane protein</topology>
    </subcellularLocation>
</comment>
<accession>A0A8C8UR64</accession>
<comment type="similarity">
    <text evidence="2">Belongs to the CD200R family.</text>
</comment>